<dbReference type="EMBL" id="CP060244">
    <property type="protein sequence ID" value="QNT78584.1"/>
    <property type="molecule type" value="Genomic_DNA"/>
</dbReference>
<feature type="domain" description="GST C-terminal" evidence="2">
    <location>
        <begin position="86"/>
        <end position="216"/>
    </location>
</feature>
<dbReference type="Pfam" id="PF02798">
    <property type="entry name" value="GST_N"/>
    <property type="match status" value="1"/>
</dbReference>
<feature type="domain" description="GST N-terminal" evidence="1">
    <location>
        <begin position="1"/>
        <end position="80"/>
    </location>
</feature>
<keyword evidence="3" id="KW-0808">Transferase</keyword>
<dbReference type="SUPFAM" id="SSF47616">
    <property type="entry name" value="GST C-terminal domain-like"/>
    <property type="match status" value="1"/>
</dbReference>
<evidence type="ECO:0000259" key="2">
    <source>
        <dbReference type="PROSITE" id="PS50405"/>
    </source>
</evidence>
<evidence type="ECO:0000313" key="4">
    <source>
        <dbReference type="Proteomes" id="UP000516349"/>
    </source>
</evidence>
<dbReference type="PROSITE" id="PS50404">
    <property type="entry name" value="GST_NTER"/>
    <property type="match status" value="1"/>
</dbReference>
<dbReference type="CDD" id="cd03188">
    <property type="entry name" value="GST_C_Beta"/>
    <property type="match status" value="1"/>
</dbReference>
<dbReference type="RefSeq" id="WP_203412833.1">
    <property type="nucleotide sequence ID" value="NZ_CP060244.1"/>
</dbReference>
<gene>
    <name evidence="3" type="primary">gst_2</name>
    <name evidence="3" type="ORF">JGUZn3_13580</name>
</gene>
<dbReference type="SFLD" id="SFLDG01150">
    <property type="entry name" value="Main.1:_Beta-like"/>
    <property type="match status" value="1"/>
</dbReference>
<keyword evidence="4" id="KW-1185">Reference proteome</keyword>
<dbReference type="GO" id="GO:0004364">
    <property type="term" value="F:glutathione transferase activity"/>
    <property type="evidence" value="ECO:0007669"/>
    <property type="project" value="UniProtKB-EC"/>
</dbReference>
<dbReference type="EC" id="2.5.1.18" evidence="3"/>
<dbReference type="InterPro" id="IPR004046">
    <property type="entry name" value="GST_C"/>
</dbReference>
<dbReference type="SUPFAM" id="SSF52833">
    <property type="entry name" value="Thioredoxin-like"/>
    <property type="match status" value="1"/>
</dbReference>
<dbReference type="SFLD" id="SFLDG00358">
    <property type="entry name" value="Main_(cytGST)"/>
    <property type="match status" value="1"/>
</dbReference>
<protein>
    <submittedName>
        <fullName evidence="3">Glutathione S-transferase</fullName>
        <ecNumber evidence="3">2.5.1.18</ecNumber>
    </submittedName>
</protein>
<dbReference type="InterPro" id="IPR004045">
    <property type="entry name" value="Glutathione_S-Trfase_N"/>
</dbReference>
<dbReference type="KEGG" id="ebla:JGUZn3_13580"/>
<dbReference type="PROSITE" id="PS50405">
    <property type="entry name" value="GST_CTER"/>
    <property type="match status" value="1"/>
</dbReference>
<organism evidence="3 4">
    <name type="scientific">Entomobacter blattae</name>
    <dbReference type="NCBI Taxonomy" id="2762277"/>
    <lineage>
        <taxon>Bacteria</taxon>
        <taxon>Pseudomonadati</taxon>
        <taxon>Pseudomonadota</taxon>
        <taxon>Alphaproteobacteria</taxon>
        <taxon>Acetobacterales</taxon>
        <taxon>Acetobacteraceae</taxon>
        <taxon>Entomobacter</taxon>
    </lineage>
</organism>
<evidence type="ECO:0000259" key="1">
    <source>
        <dbReference type="PROSITE" id="PS50404"/>
    </source>
</evidence>
<dbReference type="PANTHER" id="PTHR44051:SF8">
    <property type="entry name" value="GLUTATHIONE S-TRANSFERASE GSTA"/>
    <property type="match status" value="1"/>
</dbReference>
<dbReference type="InterPro" id="IPR010987">
    <property type="entry name" value="Glutathione-S-Trfase_C-like"/>
</dbReference>
<dbReference type="InterPro" id="IPR036282">
    <property type="entry name" value="Glutathione-S-Trfase_C_sf"/>
</dbReference>
<reference evidence="3 4" key="1">
    <citation type="submission" date="2020-08" db="EMBL/GenBank/DDBJ databases">
        <title>Complete genome sequence of Entomobacter blattae G55GP.</title>
        <authorList>
            <person name="Poehlein A."/>
            <person name="Guzman J."/>
            <person name="Daniel R."/>
            <person name="Vilcinskas A."/>
        </authorList>
    </citation>
    <scope>NUCLEOTIDE SEQUENCE [LARGE SCALE GENOMIC DNA]</scope>
    <source>
        <strain evidence="3 4">G55GP</strain>
    </source>
</reference>
<sequence length="216" mass="24247">MYTLYYYPSNASSAPHMLLEELGVPYQLVLVDRKVNAQKSPEYLKLNPNGRIPTLTDGPVVIFESAAILLYLVDKHPEKGFAPAVGTAERGHFYQWLVFLTNSLQEAMMNWFYPERLANNNEAAMASIKAGAQTRANMFFAVIEQHLVANGPFFLGKKLSAVDLYLTMICHWAHRRGLVPPPRSHQAISRLLDTIINRPAIKKAFTDEGLTTDNIA</sequence>
<dbReference type="PANTHER" id="PTHR44051">
    <property type="entry name" value="GLUTATHIONE S-TRANSFERASE-RELATED"/>
    <property type="match status" value="1"/>
</dbReference>
<dbReference type="InterPro" id="IPR040079">
    <property type="entry name" value="Glutathione_S-Trfase"/>
</dbReference>
<name>A0A7H1NS24_9PROT</name>
<accession>A0A7H1NS24</accession>
<dbReference type="SFLD" id="SFLDS00019">
    <property type="entry name" value="Glutathione_Transferase_(cytos"/>
    <property type="match status" value="1"/>
</dbReference>
<dbReference type="CDD" id="cd03057">
    <property type="entry name" value="GST_N_Beta"/>
    <property type="match status" value="1"/>
</dbReference>
<dbReference type="AlphaFoldDB" id="A0A7H1NS24"/>
<proteinExistence type="predicted"/>
<dbReference type="Gene3D" id="3.40.30.10">
    <property type="entry name" value="Glutaredoxin"/>
    <property type="match status" value="1"/>
</dbReference>
<dbReference type="InterPro" id="IPR036249">
    <property type="entry name" value="Thioredoxin-like_sf"/>
</dbReference>
<evidence type="ECO:0000313" key="3">
    <source>
        <dbReference type="EMBL" id="QNT78584.1"/>
    </source>
</evidence>
<dbReference type="Gene3D" id="1.20.1050.10">
    <property type="match status" value="1"/>
</dbReference>
<dbReference type="Pfam" id="PF14497">
    <property type="entry name" value="GST_C_3"/>
    <property type="match status" value="1"/>
</dbReference>
<dbReference type="Proteomes" id="UP000516349">
    <property type="component" value="Chromosome"/>
</dbReference>